<sequence length="94" mass="11037">MIVGRGRERSVFLFIVMFVWLLFFCTRSNQSFDYIGEFFQRPHVRQCEDSLLNHDDLILVLSWKATTALHICDMIGLYPLQFSGLGILHYTGQY</sequence>
<reference evidence="1 2" key="1">
    <citation type="journal article" date="2013" name="PLoS ONE">
        <title>Assembly-driven community genomics of a hypersaline microbial ecosystem.</title>
        <authorList>
            <person name="Podell S."/>
            <person name="Ugalde J.A."/>
            <person name="Narasingarao P."/>
            <person name="Banfield J.F."/>
            <person name="Heidelberg K.B."/>
            <person name="Allen E.E."/>
        </authorList>
    </citation>
    <scope>NUCLEOTIDE SEQUENCE [LARGE SCALE GENOMIC DNA]</scope>
    <source>
        <strain evidence="2">J07HQW1</strain>
    </source>
</reference>
<organism evidence="1 2">
    <name type="scientific">Haloquadratum walsbyi J07HQW1</name>
    <dbReference type="NCBI Taxonomy" id="1238424"/>
    <lineage>
        <taxon>Archaea</taxon>
        <taxon>Methanobacteriati</taxon>
        <taxon>Methanobacteriota</taxon>
        <taxon>Stenosarchaea group</taxon>
        <taxon>Halobacteria</taxon>
        <taxon>Halobacteriales</taxon>
        <taxon>Haloferacaceae</taxon>
        <taxon>Haloquadratum</taxon>
    </lineage>
</organism>
<dbReference type="Proteomes" id="UP000030649">
    <property type="component" value="Unassembled WGS sequence"/>
</dbReference>
<dbReference type="HOGENOM" id="CLU_2379355_0_0_2"/>
<evidence type="ECO:0000313" key="2">
    <source>
        <dbReference type="Proteomes" id="UP000030649"/>
    </source>
</evidence>
<name>U1PH68_9EURY</name>
<dbReference type="AlphaFoldDB" id="U1PH68"/>
<accession>U1PH68</accession>
<dbReference type="EMBL" id="KE356560">
    <property type="protein sequence ID" value="ERG92972.1"/>
    <property type="molecule type" value="Genomic_DNA"/>
</dbReference>
<proteinExistence type="predicted"/>
<gene>
    <name evidence="1" type="ORF">J07HQW1_03025</name>
</gene>
<evidence type="ECO:0000313" key="1">
    <source>
        <dbReference type="EMBL" id="ERG92972.1"/>
    </source>
</evidence>
<dbReference type="STRING" id="1238424.J07HQW1_03025"/>
<protein>
    <submittedName>
        <fullName evidence="1">Uncharacterized protein</fullName>
    </submittedName>
</protein>